<dbReference type="Proteomes" id="UP000324748">
    <property type="component" value="Unassembled WGS sequence"/>
</dbReference>
<comment type="caution">
    <text evidence="1">The sequence shown here is derived from an EMBL/GenBank/DDBJ whole genome shotgun (WGS) entry which is preliminary data.</text>
</comment>
<organism evidence="1 2">
    <name type="scientific">Puccinia graminis f. sp. tritici</name>
    <dbReference type="NCBI Taxonomy" id="56615"/>
    <lineage>
        <taxon>Eukaryota</taxon>
        <taxon>Fungi</taxon>
        <taxon>Dikarya</taxon>
        <taxon>Basidiomycota</taxon>
        <taxon>Pucciniomycotina</taxon>
        <taxon>Pucciniomycetes</taxon>
        <taxon>Pucciniales</taxon>
        <taxon>Pucciniaceae</taxon>
        <taxon>Puccinia</taxon>
    </lineage>
</organism>
<name>A0A5B0PP79_PUCGR</name>
<gene>
    <name evidence="1" type="ORF">PGT21_000209</name>
</gene>
<accession>A0A5B0PP79</accession>
<sequence length="128" mass="13896">MSCKSYPTFGQCLACRRHSRNLGVRGLYELPPRALPIAPPPIQQDSGSNTTVAQLQASPRALGIDDVGLKMARVAEERIIQRTSQIPTFPKHPSSVNLVDSTSAVDLHAEEDLQACLLKDFMAKINGA</sequence>
<dbReference type="EMBL" id="VSWC01000050">
    <property type="protein sequence ID" value="KAA1102474.1"/>
    <property type="molecule type" value="Genomic_DNA"/>
</dbReference>
<evidence type="ECO:0000313" key="2">
    <source>
        <dbReference type="Proteomes" id="UP000324748"/>
    </source>
</evidence>
<evidence type="ECO:0000313" key="1">
    <source>
        <dbReference type="EMBL" id="KAA1102474.1"/>
    </source>
</evidence>
<keyword evidence="2" id="KW-1185">Reference proteome</keyword>
<reference evidence="1 2" key="1">
    <citation type="submission" date="2019-05" db="EMBL/GenBank/DDBJ databases">
        <title>Emergence of the Ug99 lineage of the wheat stem rust pathogen through somatic hybridization.</title>
        <authorList>
            <person name="Li F."/>
            <person name="Upadhyaya N.M."/>
            <person name="Sperschneider J."/>
            <person name="Matny O."/>
            <person name="Nguyen-Phuc H."/>
            <person name="Mago R."/>
            <person name="Raley C."/>
            <person name="Miller M.E."/>
            <person name="Silverstein K.A.T."/>
            <person name="Henningsen E."/>
            <person name="Hirsch C.D."/>
            <person name="Visser B."/>
            <person name="Pretorius Z.A."/>
            <person name="Steffenson B.J."/>
            <person name="Schwessinger B."/>
            <person name="Dodds P.N."/>
            <person name="Figueroa M."/>
        </authorList>
    </citation>
    <scope>NUCLEOTIDE SEQUENCE [LARGE SCALE GENOMIC DNA]</scope>
    <source>
        <strain evidence="1">21-0</strain>
    </source>
</reference>
<proteinExistence type="predicted"/>
<dbReference type="AlphaFoldDB" id="A0A5B0PP79"/>
<protein>
    <submittedName>
        <fullName evidence="1">Uncharacterized protein</fullName>
    </submittedName>
</protein>